<accession>A0A433QRJ7</accession>
<proteinExistence type="predicted"/>
<organism evidence="1 2">
    <name type="scientific">Jimgerdemannia flammicorona</name>
    <dbReference type="NCBI Taxonomy" id="994334"/>
    <lineage>
        <taxon>Eukaryota</taxon>
        <taxon>Fungi</taxon>
        <taxon>Fungi incertae sedis</taxon>
        <taxon>Mucoromycota</taxon>
        <taxon>Mucoromycotina</taxon>
        <taxon>Endogonomycetes</taxon>
        <taxon>Endogonales</taxon>
        <taxon>Endogonaceae</taxon>
        <taxon>Jimgerdemannia</taxon>
    </lineage>
</organism>
<evidence type="ECO:0000313" key="2">
    <source>
        <dbReference type="Proteomes" id="UP000274822"/>
    </source>
</evidence>
<evidence type="ECO:0000313" key="1">
    <source>
        <dbReference type="EMBL" id="RUS32422.1"/>
    </source>
</evidence>
<sequence>MTEDATEACTWGERMLQLQSLLTSERQQQLAAMLGNMAGEAVTTLSNFPICPCFYGSGDARQDR</sequence>
<gene>
    <name evidence="1" type="ORF">BC938DRAFT_475429</name>
</gene>
<comment type="caution">
    <text evidence="1">The sequence shown here is derived from an EMBL/GenBank/DDBJ whole genome shotgun (WGS) entry which is preliminary data.</text>
</comment>
<protein>
    <submittedName>
        <fullName evidence="1">Uncharacterized protein</fullName>
    </submittedName>
</protein>
<reference evidence="1 2" key="1">
    <citation type="journal article" date="2018" name="New Phytol.">
        <title>Phylogenomics of Endogonaceae and evolution of mycorrhizas within Mucoromycota.</title>
        <authorList>
            <person name="Chang Y."/>
            <person name="Desiro A."/>
            <person name="Na H."/>
            <person name="Sandor L."/>
            <person name="Lipzen A."/>
            <person name="Clum A."/>
            <person name="Barry K."/>
            <person name="Grigoriev I.V."/>
            <person name="Martin F.M."/>
            <person name="Stajich J.E."/>
            <person name="Smith M.E."/>
            <person name="Bonito G."/>
            <person name="Spatafora J.W."/>
        </authorList>
    </citation>
    <scope>NUCLEOTIDE SEQUENCE [LARGE SCALE GENOMIC DNA]</scope>
    <source>
        <strain evidence="1 2">AD002</strain>
    </source>
</reference>
<dbReference type="AlphaFoldDB" id="A0A433QRJ7"/>
<dbReference type="Proteomes" id="UP000274822">
    <property type="component" value="Unassembled WGS sequence"/>
</dbReference>
<keyword evidence="2" id="KW-1185">Reference proteome</keyword>
<name>A0A433QRJ7_9FUNG</name>
<dbReference type="EMBL" id="RBNJ01002062">
    <property type="protein sequence ID" value="RUS32422.1"/>
    <property type="molecule type" value="Genomic_DNA"/>
</dbReference>